<accession>A0A948RYN0</accession>
<reference evidence="8" key="1">
    <citation type="submission" date="2021-05" db="EMBL/GenBank/DDBJ databases">
        <title>Energy efficiency and biological interactions define the core microbiome of deep oligotrophic groundwater.</title>
        <authorList>
            <person name="Mehrshad M."/>
            <person name="Lopez-Fernandez M."/>
            <person name="Bell E."/>
            <person name="Bernier-Latmani R."/>
            <person name="Bertilsson S."/>
            <person name="Dopson M."/>
        </authorList>
    </citation>
    <scope>NUCLEOTIDE SEQUENCE</scope>
    <source>
        <strain evidence="8">Modern_marine.mb.64</strain>
    </source>
</reference>
<sequence>MKRWAMGFLTAGLVLSVLGCGGDSKKAVESKIHVGLVFDVGGLGDKSFNDSAHQGLLRARDELGVSFVYLEPGEGSDREEALRMMATGDADIIFGIGFLFTDDITNVANEFPDKKFACVDYAVKDDSPLPENLAAIKFREEEGSFLAGALAAMVSKTDAVGFIGGMEGALIRKFEKGFAAGARHIRPGIRVLVNYAGVTGAAFKNPSMGKELALAQYDSGADIIFHASGGTGLGVFEAARSRDLLAIGVDSDQWGEAPGHVLTSVLKRVDVAVFKVIQRTLNDDFPQGIQIFGLADGAVSLVIDKNNRQWITPEVEQRLRALENEIVKGIIKVPSS</sequence>
<keyword evidence="3" id="KW-1003">Cell membrane</keyword>
<protein>
    <submittedName>
        <fullName evidence="8">BMP family ABC transporter substrate-binding protein</fullName>
    </submittedName>
</protein>
<keyword evidence="6" id="KW-0449">Lipoprotein</keyword>
<dbReference type="InterPro" id="IPR003760">
    <property type="entry name" value="PnrA-like"/>
</dbReference>
<evidence type="ECO:0000256" key="6">
    <source>
        <dbReference type="ARBA" id="ARBA00023288"/>
    </source>
</evidence>
<dbReference type="Gene3D" id="3.40.50.2300">
    <property type="match status" value="2"/>
</dbReference>
<evidence type="ECO:0000256" key="1">
    <source>
        <dbReference type="ARBA" id="ARBA00004193"/>
    </source>
</evidence>
<comment type="similarity">
    <text evidence="2">Belongs to the BMP lipoprotein family.</text>
</comment>
<dbReference type="PANTHER" id="PTHR34296">
    <property type="entry name" value="TRANSCRIPTIONAL ACTIVATOR PROTEIN MED"/>
    <property type="match status" value="1"/>
</dbReference>
<dbReference type="Proteomes" id="UP000777784">
    <property type="component" value="Unassembled WGS sequence"/>
</dbReference>
<dbReference type="InterPro" id="IPR028082">
    <property type="entry name" value="Peripla_BP_I"/>
</dbReference>
<evidence type="ECO:0000256" key="4">
    <source>
        <dbReference type="ARBA" id="ARBA00022729"/>
    </source>
</evidence>
<dbReference type="Pfam" id="PF02608">
    <property type="entry name" value="Bmp"/>
    <property type="match status" value="1"/>
</dbReference>
<comment type="subcellular location">
    <subcellularLocation>
        <location evidence="1">Cell membrane</location>
        <topology evidence="1">Lipid-anchor</topology>
    </subcellularLocation>
</comment>
<evidence type="ECO:0000259" key="7">
    <source>
        <dbReference type="Pfam" id="PF02608"/>
    </source>
</evidence>
<dbReference type="EMBL" id="JAHJDP010000119">
    <property type="protein sequence ID" value="MBU2693425.1"/>
    <property type="molecule type" value="Genomic_DNA"/>
</dbReference>
<feature type="domain" description="ABC transporter substrate-binding protein PnrA-like" evidence="7">
    <location>
        <begin position="34"/>
        <end position="335"/>
    </location>
</feature>
<evidence type="ECO:0000256" key="3">
    <source>
        <dbReference type="ARBA" id="ARBA00022475"/>
    </source>
</evidence>
<proteinExistence type="inferred from homology"/>
<dbReference type="AlphaFoldDB" id="A0A948RYN0"/>
<comment type="caution">
    <text evidence="8">The sequence shown here is derived from an EMBL/GenBank/DDBJ whole genome shotgun (WGS) entry which is preliminary data.</text>
</comment>
<evidence type="ECO:0000313" key="9">
    <source>
        <dbReference type="Proteomes" id="UP000777784"/>
    </source>
</evidence>
<dbReference type="PANTHER" id="PTHR34296:SF2">
    <property type="entry name" value="ABC TRANSPORTER GUANOSINE-BINDING PROTEIN NUPN"/>
    <property type="match status" value="1"/>
</dbReference>
<organism evidence="8 9">
    <name type="scientific">Eiseniibacteriota bacterium</name>
    <dbReference type="NCBI Taxonomy" id="2212470"/>
    <lineage>
        <taxon>Bacteria</taxon>
        <taxon>Candidatus Eiseniibacteriota</taxon>
    </lineage>
</organism>
<dbReference type="GO" id="GO:0005886">
    <property type="term" value="C:plasma membrane"/>
    <property type="evidence" value="ECO:0007669"/>
    <property type="project" value="UniProtKB-SubCell"/>
</dbReference>
<evidence type="ECO:0000256" key="5">
    <source>
        <dbReference type="ARBA" id="ARBA00023136"/>
    </source>
</evidence>
<dbReference type="SUPFAM" id="SSF53822">
    <property type="entry name" value="Periplasmic binding protein-like I"/>
    <property type="match status" value="1"/>
</dbReference>
<dbReference type="PROSITE" id="PS51257">
    <property type="entry name" value="PROKAR_LIPOPROTEIN"/>
    <property type="match status" value="1"/>
</dbReference>
<dbReference type="InterPro" id="IPR050957">
    <property type="entry name" value="BMP_lipoprotein"/>
</dbReference>
<evidence type="ECO:0000313" key="8">
    <source>
        <dbReference type="EMBL" id="MBU2693425.1"/>
    </source>
</evidence>
<keyword evidence="4" id="KW-0732">Signal</keyword>
<evidence type="ECO:0000256" key="2">
    <source>
        <dbReference type="ARBA" id="ARBA00008610"/>
    </source>
</evidence>
<gene>
    <name evidence="8" type="ORF">KJ970_21110</name>
</gene>
<name>A0A948RYN0_UNCEI</name>
<dbReference type="CDD" id="cd06354">
    <property type="entry name" value="PBP1_PrnA-like"/>
    <property type="match status" value="1"/>
</dbReference>
<keyword evidence="5" id="KW-0472">Membrane</keyword>